<dbReference type="AlphaFoldDB" id="A0A540WV16"/>
<dbReference type="EMBL" id="VIFM01000122">
    <property type="protein sequence ID" value="TQF12852.1"/>
    <property type="molecule type" value="Genomic_DNA"/>
</dbReference>
<accession>A0A540WV16</accession>
<comment type="caution">
    <text evidence="1">The sequence shown here is derived from an EMBL/GenBank/DDBJ whole genome shotgun (WGS) entry which is preliminary data.</text>
</comment>
<reference evidence="1 2" key="1">
    <citation type="submission" date="2019-06" db="EMBL/GenBank/DDBJ databases">
        <authorList>
            <person name="Livingstone P."/>
            <person name="Whitworth D."/>
        </authorList>
    </citation>
    <scope>NUCLEOTIDE SEQUENCE [LARGE SCALE GENOMIC DNA]</scope>
    <source>
        <strain evidence="1 2">AM401</strain>
    </source>
</reference>
<dbReference type="Proteomes" id="UP000315369">
    <property type="component" value="Unassembled WGS sequence"/>
</dbReference>
<sequence length="148" mass="15625">MAEKGYGVPAYAYAANNPLYWSDPTGLAFDETCWAACIDEVNPLENNPLMCGDSDSSMGNDGSDFPWGSAISLAAGPYWKPFGYQAGASHFTSPWRLMNIASRSVSGRPVFPGPATKLMGRASVMWIVAAGITSWGVIGACAAECSGR</sequence>
<organism evidence="1 2">
    <name type="scientific">Myxococcus llanfairpwllgwyngyllgogerychwyrndrobwllllantysiliogogogochensis</name>
    <dbReference type="NCBI Taxonomy" id="2590453"/>
    <lineage>
        <taxon>Bacteria</taxon>
        <taxon>Pseudomonadati</taxon>
        <taxon>Myxococcota</taxon>
        <taxon>Myxococcia</taxon>
        <taxon>Myxococcales</taxon>
        <taxon>Cystobacterineae</taxon>
        <taxon>Myxococcaceae</taxon>
        <taxon>Myxococcus</taxon>
    </lineage>
</organism>
<evidence type="ECO:0008006" key="3">
    <source>
        <dbReference type="Google" id="ProtNLM"/>
    </source>
</evidence>
<evidence type="ECO:0000313" key="2">
    <source>
        <dbReference type="Proteomes" id="UP000315369"/>
    </source>
</evidence>
<keyword evidence="2" id="KW-1185">Reference proteome</keyword>
<gene>
    <name evidence="1" type="ORF">FJV41_26855</name>
</gene>
<proteinExistence type="predicted"/>
<protein>
    <recommendedName>
        <fullName evidence="3">RHS repeat-associated core domain-containing protein</fullName>
    </recommendedName>
</protein>
<evidence type="ECO:0000313" key="1">
    <source>
        <dbReference type="EMBL" id="TQF12852.1"/>
    </source>
</evidence>
<name>A0A540WV16_9BACT</name>